<comment type="caution">
    <text evidence="6">The sequence shown here is derived from an EMBL/GenBank/DDBJ whole genome shotgun (WGS) entry which is preliminary data.</text>
</comment>
<accession>A0ABQ3DVJ7</accession>
<dbReference type="Gene3D" id="3.90.76.10">
    <property type="entry name" value="Dipeptide-binding Protein, Domain 1"/>
    <property type="match status" value="1"/>
</dbReference>
<organism evidence="6 7">
    <name type="scientific">Salinicola rhizosphaerae</name>
    <dbReference type="NCBI Taxonomy" id="1443141"/>
    <lineage>
        <taxon>Bacteria</taxon>
        <taxon>Pseudomonadati</taxon>
        <taxon>Pseudomonadota</taxon>
        <taxon>Gammaproteobacteria</taxon>
        <taxon>Oceanospirillales</taxon>
        <taxon>Halomonadaceae</taxon>
        <taxon>Salinicola</taxon>
    </lineage>
</organism>
<dbReference type="SUPFAM" id="SSF53850">
    <property type="entry name" value="Periplasmic binding protein-like II"/>
    <property type="match status" value="1"/>
</dbReference>
<dbReference type="InterPro" id="IPR000914">
    <property type="entry name" value="SBP_5_dom"/>
</dbReference>
<evidence type="ECO:0000313" key="6">
    <source>
        <dbReference type="EMBL" id="GHB09214.1"/>
    </source>
</evidence>
<dbReference type="CDD" id="cd08498">
    <property type="entry name" value="PBP2_NikA_DppA_OppA_like_2"/>
    <property type="match status" value="1"/>
</dbReference>
<evidence type="ECO:0000256" key="3">
    <source>
        <dbReference type="ARBA" id="ARBA00022729"/>
    </source>
</evidence>
<evidence type="ECO:0000256" key="2">
    <source>
        <dbReference type="ARBA" id="ARBA00022448"/>
    </source>
</evidence>
<dbReference type="RefSeq" id="WP_189442861.1">
    <property type="nucleotide sequence ID" value="NZ_BMZI01000001.1"/>
</dbReference>
<proteinExistence type="inferred from homology"/>
<feature type="domain" description="Solute-binding protein family 5" evidence="5">
    <location>
        <begin position="72"/>
        <end position="438"/>
    </location>
</feature>
<keyword evidence="7" id="KW-1185">Reference proteome</keyword>
<gene>
    <name evidence="6" type="primary">dppA</name>
    <name evidence="6" type="ORF">GCM10009038_03540</name>
</gene>
<keyword evidence="2" id="KW-0813">Transport</keyword>
<feature type="signal peptide" evidence="4">
    <location>
        <begin position="1"/>
        <end position="25"/>
    </location>
</feature>
<dbReference type="EMBL" id="BMZI01000001">
    <property type="protein sequence ID" value="GHB09214.1"/>
    <property type="molecule type" value="Genomic_DNA"/>
</dbReference>
<dbReference type="PIRSF" id="PIRSF002741">
    <property type="entry name" value="MppA"/>
    <property type="match status" value="1"/>
</dbReference>
<evidence type="ECO:0000256" key="1">
    <source>
        <dbReference type="ARBA" id="ARBA00005695"/>
    </source>
</evidence>
<evidence type="ECO:0000259" key="5">
    <source>
        <dbReference type="Pfam" id="PF00496"/>
    </source>
</evidence>
<evidence type="ECO:0000256" key="4">
    <source>
        <dbReference type="SAM" id="SignalP"/>
    </source>
</evidence>
<name>A0ABQ3DVJ7_9GAMM</name>
<dbReference type="PANTHER" id="PTHR30290">
    <property type="entry name" value="PERIPLASMIC BINDING COMPONENT OF ABC TRANSPORTER"/>
    <property type="match status" value="1"/>
</dbReference>
<sequence length="528" mass="59518">MRSFRCRFALLLGTLILLALRPAAANDEVTLRVAYNTLPISLDIHEQLSIGVLQLAHLTFDPLVRWNRHLTFEPRLATSWERPDATTMRFHLRHGVVFHSGNPFTAQDVAWTVKRLKRSPDFKAIFDPITRVDVIDDYTVDLHTRHPYPLLLNLATYIFPMDSRFYSGETEDGRDKAAIVKNGNSFASRHLSGTGPFTVEQIHPGTRIDLERFPDYWDHDSPGNVDHLTLTPIGENATRVAALLSGDVDFISPVPANALERVRRAEGVKLLTMPGTRITMLQLNQQRVPAFRDPRVRRAMAYAVDQDAIATRLLKGFVTPAAQMSPEGYAGHNPDLVPRHDLEKARQLMADAGYSQGFEVTLMAPNNRYVNDAQMAQVALAVSAMLAKINIKVDFQTLPNSQYWEQFDARAADIMMIGWYSDTNDSANFFEYLTFCPDSRTGVGFYNASEYCNPEVDSLVELANGETDPERRAGMLKRAEAMVYDDAPFIPLYWQNLAWAAADRVDIEPVLNVMNMPYLGDVVVEPRD</sequence>
<keyword evidence="3 4" id="KW-0732">Signal</keyword>
<reference evidence="7" key="1">
    <citation type="journal article" date="2019" name="Int. J. Syst. Evol. Microbiol.">
        <title>The Global Catalogue of Microorganisms (GCM) 10K type strain sequencing project: providing services to taxonomists for standard genome sequencing and annotation.</title>
        <authorList>
            <consortium name="The Broad Institute Genomics Platform"/>
            <consortium name="The Broad Institute Genome Sequencing Center for Infectious Disease"/>
            <person name="Wu L."/>
            <person name="Ma J."/>
        </authorList>
    </citation>
    <scope>NUCLEOTIDE SEQUENCE [LARGE SCALE GENOMIC DNA]</scope>
    <source>
        <strain evidence="7">KCTC 32998</strain>
    </source>
</reference>
<comment type="similarity">
    <text evidence="1">Belongs to the bacterial solute-binding protein 5 family.</text>
</comment>
<evidence type="ECO:0000313" key="7">
    <source>
        <dbReference type="Proteomes" id="UP000646745"/>
    </source>
</evidence>
<dbReference type="Pfam" id="PF00496">
    <property type="entry name" value="SBP_bac_5"/>
    <property type="match status" value="1"/>
</dbReference>
<dbReference type="PANTHER" id="PTHR30290:SF9">
    <property type="entry name" value="OLIGOPEPTIDE-BINDING PROTEIN APPA"/>
    <property type="match status" value="1"/>
</dbReference>
<dbReference type="InterPro" id="IPR039424">
    <property type="entry name" value="SBP_5"/>
</dbReference>
<dbReference type="Gene3D" id="3.40.190.10">
    <property type="entry name" value="Periplasmic binding protein-like II"/>
    <property type="match status" value="1"/>
</dbReference>
<dbReference type="Proteomes" id="UP000646745">
    <property type="component" value="Unassembled WGS sequence"/>
</dbReference>
<feature type="chain" id="PRO_5046776467" evidence="4">
    <location>
        <begin position="26"/>
        <end position="528"/>
    </location>
</feature>
<protein>
    <submittedName>
        <fullName evidence="6">Cytochrome c</fullName>
    </submittedName>
</protein>
<dbReference type="Gene3D" id="3.10.105.10">
    <property type="entry name" value="Dipeptide-binding Protein, Domain 3"/>
    <property type="match status" value="1"/>
</dbReference>
<dbReference type="InterPro" id="IPR030678">
    <property type="entry name" value="Peptide/Ni-bd"/>
</dbReference>